<dbReference type="EC" id="5.6.2.1" evidence="10"/>
<feature type="active site" description="O-(5'-phospho-DNA)-tyrosine intermediate" evidence="10">
    <location>
        <position position="307"/>
    </location>
</feature>
<name>Q0F0X5_9PROT</name>
<feature type="site" description="Interaction with DNA" evidence="10">
    <location>
        <position position="309"/>
    </location>
</feature>
<dbReference type="RefSeq" id="WP_009849879.1">
    <property type="nucleotide sequence ID" value="NZ_DS022294.1"/>
</dbReference>
<feature type="domain" description="Toprim" evidence="11">
    <location>
        <begin position="2"/>
        <end position="112"/>
    </location>
</feature>
<dbReference type="PRINTS" id="PR00417">
    <property type="entry name" value="PRTPISMRASEI"/>
</dbReference>
<evidence type="ECO:0000259" key="12">
    <source>
        <dbReference type="PROSITE" id="PS52039"/>
    </source>
</evidence>
<dbReference type="InterPro" id="IPR003601">
    <property type="entry name" value="Topo_IA_2"/>
</dbReference>
<evidence type="ECO:0000256" key="10">
    <source>
        <dbReference type="HAMAP-Rule" id="MF_00952"/>
    </source>
</evidence>
<dbReference type="InterPro" id="IPR003602">
    <property type="entry name" value="Topo_IA_DNA-bd_dom"/>
</dbReference>
<dbReference type="InterPro" id="IPR006171">
    <property type="entry name" value="TOPRIM_dom"/>
</dbReference>
<keyword evidence="14" id="KW-1185">Reference proteome</keyword>
<protein>
    <recommendedName>
        <fullName evidence="10">DNA topoisomerase 1</fullName>
        <ecNumber evidence="10">5.6.2.1</ecNumber>
    </recommendedName>
    <alternativeName>
        <fullName evidence="10">DNA topoisomerase I</fullName>
    </alternativeName>
</protein>
<dbReference type="PROSITE" id="PS00396">
    <property type="entry name" value="TOPO_IA_1"/>
    <property type="match status" value="1"/>
</dbReference>
<feature type="domain" description="Topo IA-type catalytic" evidence="12">
    <location>
        <begin position="132"/>
        <end position="569"/>
    </location>
</feature>
<dbReference type="InterPro" id="IPR005733">
    <property type="entry name" value="TopoI_bac-type"/>
</dbReference>
<dbReference type="Proteomes" id="UP000005297">
    <property type="component" value="Unassembled WGS sequence"/>
</dbReference>
<dbReference type="InterPro" id="IPR013824">
    <property type="entry name" value="Topo_IA_cen_sub1"/>
</dbReference>
<dbReference type="GO" id="GO:0005694">
    <property type="term" value="C:chromosome"/>
    <property type="evidence" value="ECO:0007669"/>
    <property type="project" value="InterPro"/>
</dbReference>
<evidence type="ECO:0000256" key="9">
    <source>
        <dbReference type="ARBA" id="ARBA00023235"/>
    </source>
</evidence>
<dbReference type="InterPro" id="IPR013497">
    <property type="entry name" value="Topo_IA_cen"/>
</dbReference>
<dbReference type="Pfam" id="PF01396">
    <property type="entry name" value="Zn_ribbon_Top1"/>
    <property type="match status" value="3"/>
</dbReference>
<evidence type="ECO:0000256" key="5">
    <source>
        <dbReference type="ARBA" id="ARBA00022833"/>
    </source>
</evidence>
<comment type="catalytic activity">
    <reaction evidence="1 10">
        <text>ATP-independent breakage of single-stranded DNA, followed by passage and rejoining.</text>
        <dbReference type="EC" id="5.6.2.1"/>
    </reaction>
</comment>
<feature type="site" description="Interaction with DNA" evidence="10">
    <location>
        <position position="501"/>
    </location>
</feature>
<evidence type="ECO:0000259" key="11">
    <source>
        <dbReference type="PROSITE" id="PS50880"/>
    </source>
</evidence>
<dbReference type="Gene3D" id="1.10.460.10">
    <property type="entry name" value="Topoisomerase I, domain 2"/>
    <property type="match status" value="1"/>
</dbReference>
<dbReference type="PROSITE" id="PS50880">
    <property type="entry name" value="TOPRIM"/>
    <property type="match status" value="1"/>
</dbReference>
<evidence type="ECO:0000256" key="1">
    <source>
        <dbReference type="ARBA" id="ARBA00000213"/>
    </source>
</evidence>
<dbReference type="GO" id="GO:0003917">
    <property type="term" value="F:DNA topoisomerase type I (single strand cut, ATP-independent) activity"/>
    <property type="evidence" value="ECO:0007669"/>
    <property type="project" value="UniProtKB-UniRule"/>
</dbReference>
<evidence type="ECO:0000256" key="6">
    <source>
        <dbReference type="ARBA" id="ARBA00022842"/>
    </source>
</evidence>
<dbReference type="InParanoid" id="Q0F0X5"/>
<dbReference type="PROSITE" id="PS52039">
    <property type="entry name" value="TOPO_IA_2"/>
    <property type="match status" value="1"/>
</dbReference>
<keyword evidence="5" id="KW-0862">Zinc</keyword>
<evidence type="ECO:0000313" key="14">
    <source>
        <dbReference type="Proteomes" id="UP000005297"/>
    </source>
</evidence>
<dbReference type="InterPro" id="IPR013498">
    <property type="entry name" value="Topo_IA_Znf"/>
</dbReference>
<evidence type="ECO:0000256" key="4">
    <source>
        <dbReference type="ARBA" id="ARBA00022771"/>
    </source>
</evidence>
<feature type="site" description="Interaction with DNA" evidence="10">
    <location>
        <position position="142"/>
    </location>
</feature>
<feature type="site" description="Interaction with DNA" evidence="10">
    <location>
        <position position="32"/>
    </location>
</feature>
<dbReference type="PANTHER" id="PTHR42785">
    <property type="entry name" value="DNA TOPOISOMERASE, TYPE IA, CORE"/>
    <property type="match status" value="1"/>
</dbReference>
<dbReference type="Gene3D" id="1.10.290.10">
    <property type="entry name" value="Topoisomerase I, domain 4"/>
    <property type="match status" value="1"/>
</dbReference>
<dbReference type="PANTHER" id="PTHR42785:SF1">
    <property type="entry name" value="DNA TOPOISOMERASE"/>
    <property type="match status" value="1"/>
</dbReference>
<dbReference type="InterPro" id="IPR023405">
    <property type="entry name" value="Topo_IA_core_domain"/>
</dbReference>
<dbReference type="InterPro" id="IPR023406">
    <property type="entry name" value="Topo_IA_AS"/>
</dbReference>
<dbReference type="EMBL" id="AATS01000003">
    <property type="protein sequence ID" value="EAU55416.1"/>
    <property type="molecule type" value="Genomic_DNA"/>
</dbReference>
<evidence type="ECO:0000313" key="13">
    <source>
        <dbReference type="EMBL" id="EAU55416.1"/>
    </source>
</evidence>
<dbReference type="Pfam" id="PF01751">
    <property type="entry name" value="Toprim"/>
    <property type="match status" value="1"/>
</dbReference>
<dbReference type="HAMAP" id="MF_00952">
    <property type="entry name" value="Topoisom_1_prok"/>
    <property type="match status" value="1"/>
</dbReference>
<keyword evidence="3" id="KW-0479">Metal-binding</keyword>
<keyword evidence="9 10" id="KW-0413">Isomerase</keyword>
<evidence type="ECO:0000256" key="7">
    <source>
        <dbReference type="ARBA" id="ARBA00023029"/>
    </source>
</evidence>
<dbReference type="SMART" id="SM00436">
    <property type="entry name" value="TOP1Bc"/>
    <property type="match status" value="1"/>
</dbReference>
<dbReference type="SUPFAM" id="SSF56712">
    <property type="entry name" value="Prokaryotic type I DNA topoisomerase"/>
    <property type="match status" value="1"/>
</dbReference>
<accession>Q0F0X5</accession>
<dbReference type="SMART" id="SM00437">
    <property type="entry name" value="TOP1Ac"/>
    <property type="match status" value="1"/>
</dbReference>
<dbReference type="SUPFAM" id="SSF57783">
    <property type="entry name" value="Zinc beta-ribbon"/>
    <property type="match status" value="2"/>
</dbReference>
<comment type="caution">
    <text evidence="10">Lacks conserved residue(s) required for the propagation of feature annotation.</text>
</comment>
<dbReference type="AlphaFoldDB" id="Q0F0X5"/>
<dbReference type="OrthoDB" id="5287133at2"/>
<comment type="subunit">
    <text evidence="10">Monomer.</text>
</comment>
<dbReference type="Gene3D" id="3.30.65.10">
    <property type="entry name" value="Bacterial Topoisomerase I, domain 1"/>
    <property type="match status" value="3"/>
</dbReference>
<comment type="function">
    <text evidence="10">Releases the supercoiling and torsional tension of DNA, which is introduced during the DNA replication and transcription, by transiently cleaving and rejoining one strand of the DNA duplex. Introduces a single-strand break via transesterification at a target site in duplex DNA. The scissile phosphodiester is attacked by the catalytic tyrosine of the enzyme, resulting in the formation of a DNA-(5'-phosphotyrosyl)-enzyme intermediate and the expulsion of a 3'-OH DNA strand. The free DNA strand then undergoes passage around the unbroken strand, thus removing DNA supercoils. Finally, in the religation step, the DNA 3'-OH attacks the covalent intermediate to expel the active-site tyrosine and restore the DNA phosphodiester backbone.</text>
</comment>
<dbReference type="Pfam" id="PF01131">
    <property type="entry name" value="Topoisom_bac"/>
    <property type="match status" value="1"/>
</dbReference>
<keyword evidence="8 10" id="KW-0238">DNA-binding</keyword>
<gene>
    <name evidence="10" type="primary">topA</name>
    <name evidence="13" type="ORF">SPV1_11806</name>
</gene>
<dbReference type="HOGENOM" id="CLU_002929_4_3_0"/>
<comment type="similarity">
    <text evidence="2 10">Belongs to the type IA topoisomerase family.</text>
</comment>
<keyword evidence="4" id="KW-0863">Zinc-finger</keyword>
<dbReference type="CDD" id="cd00186">
    <property type="entry name" value="TOP1Ac"/>
    <property type="match status" value="1"/>
</dbReference>
<dbReference type="InterPro" id="IPR013825">
    <property type="entry name" value="Topo_IA_cen_sub2"/>
</dbReference>
<dbReference type="InterPro" id="IPR013826">
    <property type="entry name" value="Topo_IA_cen_sub3"/>
</dbReference>
<keyword evidence="6" id="KW-0460">Magnesium</keyword>
<dbReference type="SMART" id="SM00493">
    <property type="entry name" value="TOPRIM"/>
    <property type="match status" value="1"/>
</dbReference>
<dbReference type="GO" id="GO:0006265">
    <property type="term" value="P:DNA topological change"/>
    <property type="evidence" value="ECO:0007669"/>
    <property type="project" value="UniProtKB-UniRule"/>
</dbReference>
<feature type="region of interest" description="Interaction with DNA" evidence="10">
    <location>
        <begin position="166"/>
        <end position="171"/>
    </location>
</feature>
<organism evidence="13 14">
    <name type="scientific">Mariprofundus ferrooxydans PV-1</name>
    <dbReference type="NCBI Taxonomy" id="314345"/>
    <lineage>
        <taxon>Bacteria</taxon>
        <taxon>Pseudomonadati</taxon>
        <taxon>Pseudomonadota</taxon>
        <taxon>Candidatius Mariprofundia</taxon>
        <taxon>Mariprofundales</taxon>
        <taxon>Mariprofundaceae</taxon>
        <taxon>Mariprofundus</taxon>
    </lineage>
</organism>
<dbReference type="STRING" id="314344.AL013_06780"/>
<dbReference type="CDD" id="cd03363">
    <property type="entry name" value="TOPRIM_TopoIA_TopoI"/>
    <property type="match status" value="1"/>
</dbReference>
<dbReference type="FunCoup" id="Q0F0X5">
    <property type="interactions" value="517"/>
</dbReference>
<feature type="site" description="Interaction with DNA" evidence="10">
    <location>
        <position position="158"/>
    </location>
</feature>
<dbReference type="eggNOG" id="COG0550">
    <property type="taxonomic scope" value="Bacteria"/>
</dbReference>
<dbReference type="GO" id="GO:0003677">
    <property type="term" value="F:DNA binding"/>
    <property type="evidence" value="ECO:0007669"/>
    <property type="project" value="UniProtKB-KW"/>
</dbReference>
<dbReference type="Gene3D" id="3.40.50.140">
    <property type="match status" value="1"/>
</dbReference>
<dbReference type="InterPro" id="IPR034149">
    <property type="entry name" value="TOPRIM_TopoI"/>
</dbReference>
<dbReference type="InterPro" id="IPR000380">
    <property type="entry name" value="Topo_IA"/>
</dbReference>
<dbReference type="Gene3D" id="2.70.20.10">
    <property type="entry name" value="Topoisomerase I, domain 3"/>
    <property type="match status" value="1"/>
</dbReference>
<keyword evidence="7 10" id="KW-0799">Topoisomerase</keyword>
<comment type="caution">
    <text evidence="13">The sequence shown here is derived from an EMBL/GenBank/DDBJ whole genome shotgun (WGS) entry which is preliminary data.</text>
</comment>
<dbReference type="InterPro" id="IPR028612">
    <property type="entry name" value="Topoisom_1_IA"/>
</dbReference>
<dbReference type="NCBIfam" id="TIGR01051">
    <property type="entry name" value="topA_bact"/>
    <property type="match status" value="1"/>
</dbReference>
<dbReference type="GO" id="GO:0008270">
    <property type="term" value="F:zinc ion binding"/>
    <property type="evidence" value="ECO:0007669"/>
    <property type="project" value="UniProtKB-KW"/>
</dbReference>
<evidence type="ECO:0000256" key="2">
    <source>
        <dbReference type="ARBA" id="ARBA00009446"/>
    </source>
</evidence>
<sequence>MSAVVVVESPAKAKTIEKYLGKGYKVLASYGHVRAFPKKDGSVDPEQDFAIKYEVIPDKKKRLDAIDKALKSADTLILASDLDREGEAIAWHVAEVLRERGSLKDKQIQRITFNEITKKAIQDAVAHPGEMDMQLVDAQQARSALDYLVGFTLSPLLWRKVRSGLSAGRVQSVALRLICEREQHIREFKPKEFWTIDTTCQVAATNDGVDFAAQLFAVDGEKLGKFAITDGVSAKTMARKVEKATFHVDAVNKKQAHQQPAPPFITTTLQMDASRKLGFTARKTMQVAQKLYEGIEVDGEPVGLITYMRTDSLTLSEDALAEMRSHIEQVYGDAYLPAAPRRFKTKSKNAQEAHEAIRPTAIARTPDGLRSVLDPDEWKLYQLIWKRTLASQMAAAVLDQVSADLVSDGLTLRATGSTLAFAGFRKLYIKGTDEPTAQDSERLLPPLTEGDAITIKQADAKQHFTEPKPRFSEATLVKALEADGIGRPSTYANILNVLRVRKYVEMEKKRFVPTDVGEWVTKFLVASFSDIIAPKFTAAIEDRLDAVARGEEGWKPLLREFWSPFKIAVDQALEAERPAEETDEICPECGKPMAIKLGRYGKFMACTGYPKCKHASPIGGSKEPEEPEISDQVCDQCGAAMVVKHGRFGKFLGCSAYPTCKNIQPLEKPVDTGIRCPECGKGTFLEKKSRRGKLFYSCSTYPKCKNALWNKPVDRPCPACGAPFVTEKTTKRNGTELVCAREGCGWKEQVGEPEAT</sequence>
<feature type="site" description="Interaction with DNA" evidence="10">
    <location>
        <position position="146"/>
    </location>
</feature>
<evidence type="ECO:0000256" key="3">
    <source>
        <dbReference type="ARBA" id="ARBA00022723"/>
    </source>
</evidence>
<proteinExistence type="inferred from homology"/>
<evidence type="ECO:0000256" key="8">
    <source>
        <dbReference type="ARBA" id="ARBA00023125"/>
    </source>
</evidence>
<reference evidence="13 14" key="1">
    <citation type="submission" date="2006-09" db="EMBL/GenBank/DDBJ databases">
        <authorList>
            <person name="Emerson D."/>
            <person name="Ferriera S."/>
            <person name="Johnson J."/>
            <person name="Kravitz S."/>
            <person name="Halpern A."/>
            <person name="Remington K."/>
            <person name="Beeson K."/>
            <person name="Tran B."/>
            <person name="Rogers Y.-H."/>
            <person name="Friedman R."/>
            <person name="Venter J.C."/>
        </authorList>
    </citation>
    <scope>NUCLEOTIDE SEQUENCE [LARGE SCALE GENOMIC DNA]</scope>
    <source>
        <strain evidence="13 14">PV-1</strain>
    </source>
</reference>